<sequence>MFRRAVRQDCVAEFFTCSRGSELFDRIVHLFSWGRAVRQVVVRQIPSGLKALYRANILHKDLHCCCSNQHYLYNEVNSHNMDQQPNVNEQEVDDVCILQSRQFNVHGGNVHEVPRLGMEFDLEQHAFDYYSEYAHRVGFSVRKQHVKKKDGIVTRTLYCSKQGERVLKLQPTRNLPDHGPSNSSPPREQVNNPVVQLAPTRTGEQFCDTILSNSSPEDGKTCATPSARSQSTCRNKLRPPFRVLLPHNPIE</sequence>
<proteinExistence type="predicted"/>
<name>A0AA89AQV8_9ASTE</name>
<dbReference type="Proteomes" id="UP001188597">
    <property type="component" value="Unassembled WGS sequence"/>
</dbReference>
<dbReference type="InterPro" id="IPR004330">
    <property type="entry name" value="FAR1_DNA_bnd_dom"/>
</dbReference>
<reference evidence="3" key="1">
    <citation type="submission" date="2022-12" db="EMBL/GenBank/DDBJ databases">
        <title>Draft genome assemblies for two species of Escallonia (Escalloniales).</title>
        <authorList>
            <person name="Chanderbali A."/>
            <person name="Dervinis C."/>
            <person name="Anghel I."/>
            <person name="Soltis D."/>
            <person name="Soltis P."/>
            <person name="Zapata F."/>
        </authorList>
    </citation>
    <scope>NUCLEOTIDE SEQUENCE</scope>
    <source>
        <strain evidence="3">UCBG64.0493</strain>
        <tissue evidence="3">Leaf</tissue>
    </source>
</reference>
<keyword evidence="4" id="KW-1185">Reference proteome</keyword>
<feature type="domain" description="FAR1" evidence="2">
    <location>
        <begin position="128"/>
        <end position="166"/>
    </location>
</feature>
<dbReference type="Pfam" id="PF03101">
    <property type="entry name" value="FAR1"/>
    <property type="match status" value="1"/>
</dbReference>
<feature type="region of interest" description="Disordered" evidence="1">
    <location>
        <begin position="211"/>
        <end position="234"/>
    </location>
</feature>
<comment type="caution">
    <text evidence="3">The sequence shown here is derived from an EMBL/GenBank/DDBJ whole genome shotgun (WGS) entry which is preliminary data.</text>
</comment>
<accession>A0AA89AQV8</accession>
<dbReference type="EMBL" id="JAVXUP010001300">
    <property type="protein sequence ID" value="KAK3013394.1"/>
    <property type="molecule type" value="Genomic_DNA"/>
</dbReference>
<dbReference type="AlphaFoldDB" id="A0AA89AQV8"/>
<feature type="region of interest" description="Disordered" evidence="1">
    <location>
        <begin position="168"/>
        <end position="191"/>
    </location>
</feature>
<gene>
    <name evidence="3" type="ORF">RJ639_009455</name>
</gene>
<dbReference type="PANTHER" id="PTHR46328">
    <property type="entry name" value="FAR-RED IMPAIRED RESPONSIVE (FAR1) FAMILY PROTEIN-RELATED"/>
    <property type="match status" value="1"/>
</dbReference>
<protein>
    <recommendedName>
        <fullName evidence="2">FAR1 domain-containing protein</fullName>
    </recommendedName>
</protein>
<organism evidence="3 4">
    <name type="scientific">Escallonia herrerae</name>
    <dbReference type="NCBI Taxonomy" id="1293975"/>
    <lineage>
        <taxon>Eukaryota</taxon>
        <taxon>Viridiplantae</taxon>
        <taxon>Streptophyta</taxon>
        <taxon>Embryophyta</taxon>
        <taxon>Tracheophyta</taxon>
        <taxon>Spermatophyta</taxon>
        <taxon>Magnoliopsida</taxon>
        <taxon>eudicotyledons</taxon>
        <taxon>Gunneridae</taxon>
        <taxon>Pentapetalae</taxon>
        <taxon>asterids</taxon>
        <taxon>campanulids</taxon>
        <taxon>Escalloniales</taxon>
        <taxon>Escalloniaceae</taxon>
        <taxon>Escallonia</taxon>
    </lineage>
</organism>
<evidence type="ECO:0000313" key="3">
    <source>
        <dbReference type="EMBL" id="KAK3013394.1"/>
    </source>
</evidence>
<dbReference type="PANTHER" id="PTHR46328:SF34">
    <property type="entry name" value="PROTEIN FAR1-RELATED SEQUENCE 5-LIKE"/>
    <property type="match status" value="1"/>
</dbReference>
<feature type="compositionally biased region" description="Polar residues" evidence="1">
    <location>
        <begin position="180"/>
        <end position="191"/>
    </location>
</feature>
<evidence type="ECO:0000256" key="1">
    <source>
        <dbReference type="SAM" id="MobiDB-lite"/>
    </source>
</evidence>
<feature type="compositionally biased region" description="Polar residues" evidence="1">
    <location>
        <begin position="223"/>
        <end position="234"/>
    </location>
</feature>
<evidence type="ECO:0000259" key="2">
    <source>
        <dbReference type="Pfam" id="PF03101"/>
    </source>
</evidence>
<evidence type="ECO:0000313" key="4">
    <source>
        <dbReference type="Proteomes" id="UP001188597"/>
    </source>
</evidence>